<dbReference type="RefSeq" id="WP_165928915.1">
    <property type="nucleotide sequence ID" value="NZ_VEVQ02000007.1"/>
</dbReference>
<gene>
    <name evidence="1" type="ORF">FIA58_012440</name>
</gene>
<organism evidence="1 2">
    <name type="scientific">Flavobacterium jejuense</name>
    <dbReference type="NCBI Taxonomy" id="1544455"/>
    <lineage>
        <taxon>Bacteria</taxon>
        <taxon>Pseudomonadati</taxon>
        <taxon>Bacteroidota</taxon>
        <taxon>Flavobacteriia</taxon>
        <taxon>Flavobacteriales</taxon>
        <taxon>Flavobacteriaceae</taxon>
        <taxon>Flavobacterium</taxon>
    </lineage>
</organism>
<evidence type="ECO:0000313" key="2">
    <source>
        <dbReference type="Proteomes" id="UP000817854"/>
    </source>
</evidence>
<dbReference type="Proteomes" id="UP000817854">
    <property type="component" value="Unassembled WGS sequence"/>
</dbReference>
<reference evidence="2" key="1">
    <citation type="submission" date="2019-05" db="EMBL/GenBank/DDBJ databases">
        <title>Flavobacterium profundi sp. nov., isolated from a deep-sea seamount.</title>
        <authorList>
            <person name="Zhang D.-C."/>
        </authorList>
    </citation>
    <scope>NUCLEOTIDE SEQUENCE [LARGE SCALE GENOMIC DNA]</scope>
    <source>
        <strain evidence="2">EC11</strain>
    </source>
</reference>
<reference evidence="1 2" key="2">
    <citation type="submission" date="2019-05" db="EMBL/GenBank/DDBJ databases">
        <authorList>
            <person name="Lianzixin W."/>
        </authorList>
    </citation>
    <scope>NUCLEOTIDE SEQUENCE [LARGE SCALE GENOMIC DNA]</scope>
    <source>
        <strain evidence="1 2">EC11</strain>
    </source>
</reference>
<dbReference type="EMBL" id="VEVQ02000007">
    <property type="protein sequence ID" value="NHN26486.1"/>
    <property type="molecule type" value="Genomic_DNA"/>
</dbReference>
<sequence>MAKTPIGTTCSTGQKCPESGVWKALSAPSTTIPLSEGETFPPYNSKAVTWQLISYA</sequence>
<comment type="caution">
    <text evidence="1">The sequence shown here is derived from an EMBL/GenBank/DDBJ whole genome shotgun (WGS) entry which is preliminary data.</text>
</comment>
<name>A0ABX0IWP2_9FLAO</name>
<reference evidence="1 2" key="3">
    <citation type="submission" date="2020-02" db="EMBL/GenBank/DDBJ databases">
        <title>Flavobacterium profundi sp. nov., isolated from a deep-sea seamount.</title>
        <authorList>
            <person name="Zhang D.-C."/>
        </authorList>
    </citation>
    <scope>NUCLEOTIDE SEQUENCE [LARGE SCALE GENOMIC DNA]</scope>
    <source>
        <strain evidence="1 2">EC11</strain>
    </source>
</reference>
<keyword evidence="2" id="KW-1185">Reference proteome</keyword>
<evidence type="ECO:0000313" key="1">
    <source>
        <dbReference type="EMBL" id="NHN26486.1"/>
    </source>
</evidence>
<protein>
    <submittedName>
        <fullName evidence="1">Uncharacterized protein</fullName>
    </submittedName>
</protein>
<accession>A0ABX0IWP2</accession>
<proteinExistence type="predicted"/>